<evidence type="ECO:0000256" key="1">
    <source>
        <dbReference type="ARBA" id="ARBA00006046"/>
    </source>
</evidence>
<dbReference type="RefSeq" id="WP_284348772.1">
    <property type="nucleotide sequence ID" value="NZ_BRXS01000001.1"/>
</dbReference>
<dbReference type="PANTHER" id="PTHR43734">
    <property type="entry name" value="PHYTOENE DESATURASE"/>
    <property type="match status" value="1"/>
</dbReference>
<organism evidence="3 4">
    <name type="scientific">Roseisolibacter agri</name>
    <dbReference type="NCBI Taxonomy" id="2014610"/>
    <lineage>
        <taxon>Bacteria</taxon>
        <taxon>Pseudomonadati</taxon>
        <taxon>Gemmatimonadota</taxon>
        <taxon>Gemmatimonadia</taxon>
        <taxon>Gemmatimonadales</taxon>
        <taxon>Gemmatimonadaceae</taxon>
        <taxon>Roseisolibacter</taxon>
    </lineage>
</organism>
<dbReference type="Proteomes" id="UP001161325">
    <property type="component" value="Unassembled WGS sequence"/>
</dbReference>
<keyword evidence="4" id="KW-1185">Reference proteome</keyword>
<evidence type="ECO:0000313" key="3">
    <source>
        <dbReference type="EMBL" id="GLC24321.1"/>
    </source>
</evidence>
<name>A0AA37Q8L3_9BACT</name>
<reference evidence="3" key="1">
    <citation type="submission" date="2022-08" db="EMBL/GenBank/DDBJ databases">
        <title>Draft genome sequencing of Roseisolibacter agri AW1220.</title>
        <authorList>
            <person name="Tobiishi Y."/>
            <person name="Tonouchi A."/>
        </authorList>
    </citation>
    <scope>NUCLEOTIDE SEQUENCE</scope>
    <source>
        <strain evidence="3">AW1220</strain>
    </source>
</reference>
<dbReference type="InterPro" id="IPR002937">
    <property type="entry name" value="Amino_oxidase"/>
</dbReference>
<evidence type="ECO:0000313" key="4">
    <source>
        <dbReference type="Proteomes" id="UP001161325"/>
    </source>
</evidence>
<dbReference type="PANTHER" id="PTHR43734:SF4">
    <property type="entry name" value="AMINE OXIDASE DOMAIN-CONTAINING PROTEIN"/>
    <property type="match status" value="1"/>
</dbReference>
<evidence type="ECO:0000259" key="2">
    <source>
        <dbReference type="Pfam" id="PF01593"/>
    </source>
</evidence>
<gene>
    <name evidence="3" type="ORF">rosag_08340</name>
</gene>
<dbReference type="InterPro" id="IPR036188">
    <property type="entry name" value="FAD/NAD-bd_sf"/>
</dbReference>
<accession>A0AA37Q8L3</accession>
<dbReference type="Pfam" id="PF01593">
    <property type="entry name" value="Amino_oxidase"/>
    <property type="match status" value="1"/>
</dbReference>
<protein>
    <submittedName>
        <fullName evidence="3">Amine oxidase</fullName>
    </submittedName>
</protein>
<dbReference type="GO" id="GO:0016491">
    <property type="term" value="F:oxidoreductase activity"/>
    <property type="evidence" value="ECO:0007669"/>
    <property type="project" value="InterPro"/>
</dbReference>
<dbReference type="Gene3D" id="3.50.50.60">
    <property type="entry name" value="FAD/NAD(P)-binding domain"/>
    <property type="match status" value="1"/>
</dbReference>
<comment type="caution">
    <text evidence="3">The sequence shown here is derived from an EMBL/GenBank/DDBJ whole genome shotgun (WGS) entry which is preliminary data.</text>
</comment>
<dbReference type="AlphaFoldDB" id="A0AA37Q8L3"/>
<dbReference type="EMBL" id="BRXS01000001">
    <property type="protein sequence ID" value="GLC24321.1"/>
    <property type="molecule type" value="Genomic_DNA"/>
</dbReference>
<comment type="similarity">
    <text evidence="1">Belongs to the carotenoid/retinoid oxidoreductase family.</text>
</comment>
<sequence length="467" mass="53083">MSQSHAVSESERKIVILGAGPTGLAAGYRLQELGYRNFQVIEARHKVGGLASSETSPNGFTYDIGGHVLFSHYEYFDRLFDRLMGDEYQELVREAWVWMCGRFLPYPLQNNIRGLPKEVVLEIVLGLIEAQKEPLDLAKIENFEQLIMKQFGAGLAKYFMMPYNFKVWAHPPRMMNKEWIGERVALPSLARVLGNVILDRDDAGWGPNNTFKYPRYGGTGGLFERIVPHIREHLQLERPAVRVDPAAKVVTFADGSTESYDVLMSTLPMDKLVGMTGGAAPDVVREEAGRLRHSGSFIVGVGVDRPADTTKCWMYYPEGDCPFYRVTYLSNYSPEVVPDHTRQHSLLAEISHSEFKPEDRETIVDQTIEGMLNVRLLDESDVPRIVDTYVIERDYTYPTPSLERDAALRTIHPWLHERDVYSRGRFGAWRYEVGNMDHSVAQGVEWVNRVVLGQADDELTYQAKRGC</sequence>
<feature type="domain" description="Amine oxidase" evidence="2">
    <location>
        <begin position="22"/>
        <end position="369"/>
    </location>
</feature>
<proteinExistence type="inferred from homology"/>
<dbReference type="SUPFAM" id="SSF51905">
    <property type="entry name" value="FAD/NAD(P)-binding domain"/>
    <property type="match status" value="1"/>
</dbReference>